<feature type="compositionally biased region" description="Basic and acidic residues" evidence="5">
    <location>
        <begin position="20"/>
        <end position="31"/>
    </location>
</feature>
<comment type="subcellular location">
    <subcellularLocation>
        <location evidence="1">Peroxisome</location>
    </subcellularLocation>
</comment>
<dbReference type="InterPro" id="IPR025110">
    <property type="entry name" value="AMP-bd_C"/>
</dbReference>
<dbReference type="PANTHER" id="PTHR24096">
    <property type="entry name" value="LONG-CHAIN-FATTY-ACID--COA LIGASE"/>
    <property type="match status" value="1"/>
</dbReference>
<evidence type="ECO:0000259" key="6">
    <source>
        <dbReference type="Pfam" id="PF00501"/>
    </source>
</evidence>
<name>A0AAF3ET14_9BILA</name>
<dbReference type="Gene3D" id="3.30.300.30">
    <property type="match status" value="1"/>
</dbReference>
<dbReference type="Pfam" id="PF00501">
    <property type="entry name" value="AMP-binding"/>
    <property type="match status" value="1"/>
</dbReference>
<evidence type="ECO:0000313" key="8">
    <source>
        <dbReference type="Proteomes" id="UP000887575"/>
    </source>
</evidence>
<dbReference type="PANTHER" id="PTHR24096:SF149">
    <property type="entry name" value="AMP-BINDING DOMAIN-CONTAINING PROTEIN-RELATED"/>
    <property type="match status" value="1"/>
</dbReference>
<feature type="domain" description="AMP-binding enzyme C-terminal" evidence="7">
    <location>
        <begin position="452"/>
        <end position="533"/>
    </location>
</feature>
<dbReference type="Gene3D" id="3.40.50.12780">
    <property type="entry name" value="N-terminal domain of ligase-like"/>
    <property type="match status" value="1"/>
</dbReference>
<dbReference type="GO" id="GO:0016405">
    <property type="term" value="F:CoA-ligase activity"/>
    <property type="evidence" value="ECO:0007669"/>
    <property type="project" value="TreeGrafter"/>
</dbReference>
<feature type="domain" description="AMP-dependent synthetase/ligase" evidence="6">
    <location>
        <begin position="89"/>
        <end position="400"/>
    </location>
</feature>
<evidence type="ECO:0000256" key="2">
    <source>
        <dbReference type="ARBA" id="ARBA00006432"/>
    </source>
</evidence>
<protein>
    <recommendedName>
        <fullName evidence="10">4-coumarate--CoA ligase</fullName>
    </recommendedName>
</protein>
<evidence type="ECO:0000256" key="3">
    <source>
        <dbReference type="ARBA" id="ARBA00022598"/>
    </source>
</evidence>
<dbReference type="Pfam" id="PF13193">
    <property type="entry name" value="AMP-binding_C"/>
    <property type="match status" value="1"/>
</dbReference>
<reference evidence="9" key="1">
    <citation type="submission" date="2024-02" db="UniProtKB">
        <authorList>
            <consortium name="WormBaseParasite"/>
        </authorList>
    </citation>
    <scope>IDENTIFICATION</scope>
</reference>
<dbReference type="GO" id="GO:0005777">
    <property type="term" value="C:peroxisome"/>
    <property type="evidence" value="ECO:0007669"/>
    <property type="project" value="UniProtKB-SubCell"/>
</dbReference>
<dbReference type="SUPFAM" id="SSF56801">
    <property type="entry name" value="Acetyl-CoA synthetase-like"/>
    <property type="match status" value="1"/>
</dbReference>
<evidence type="ECO:0008006" key="10">
    <source>
        <dbReference type="Google" id="ProtNLM"/>
    </source>
</evidence>
<comment type="similarity">
    <text evidence="2">Belongs to the ATP-dependent AMP-binding enzyme family.</text>
</comment>
<dbReference type="InterPro" id="IPR000873">
    <property type="entry name" value="AMP-dep_synth/lig_dom"/>
</dbReference>
<keyword evidence="4" id="KW-0576">Peroxisome</keyword>
<evidence type="ECO:0000259" key="7">
    <source>
        <dbReference type="Pfam" id="PF13193"/>
    </source>
</evidence>
<dbReference type="InterPro" id="IPR045851">
    <property type="entry name" value="AMP-bd_C_sf"/>
</dbReference>
<dbReference type="Proteomes" id="UP000887575">
    <property type="component" value="Unassembled WGS sequence"/>
</dbReference>
<dbReference type="InterPro" id="IPR020845">
    <property type="entry name" value="AMP-binding_CS"/>
</dbReference>
<organism evidence="8 9">
    <name type="scientific">Mesorhabditis belari</name>
    <dbReference type="NCBI Taxonomy" id="2138241"/>
    <lineage>
        <taxon>Eukaryota</taxon>
        <taxon>Metazoa</taxon>
        <taxon>Ecdysozoa</taxon>
        <taxon>Nematoda</taxon>
        <taxon>Chromadorea</taxon>
        <taxon>Rhabditida</taxon>
        <taxon>Rhabditina</taxon>
        <taxon>Rhabditomorpha</taxon>
        <taxon>Rhabditoidea</taxon>
        <taxon>Rhabditidae</taxon>
        <taxon>Mesorhabditinae</taxon>
        <taxon>Mesorhabditis</taxon>
    </lineage>
</organism>
<evidence type="ECO:0000256" key="1">
    <source>
        <dbReference type="ARBA" id="ARBA00004275"/>
    </source>
</evidence>
<proteinExistence type="inferred from homology"/>
<dbReference type="AlphaFoldDB" id="A0AAF3ET14"/>
<dbReference type="PROSITE" id="PS00455">
    <property type="entry name" value="AMP_BINDING"/>
    <property type="match status" value="1"/>
</dbReference>
<sequence length="548" mass="60710">MIYVNRKKKLGESGNEEEIGEKRGGEKEVGDLKEKEGPTRFALVVYLKFYVALTIFVSKSIVCRCCCPPLIAVPGLVFLFQRIGSETWAALCGNSVDFVVFSLSANRLGLTLCPLNPALKYYEIEKYVRQAGCTRVVTEARFCEKALPILQRIFQETEIFTLEQLGSMGDENVEELTLNGEDLSDFAAFVFFSSGTSGAPKAVELTNRSLHGLIAQIKSISSSSHQFPLISPDDIIHGVLPLFHAGGMLTLYTMLLQGATVVMNDRFEPQLFLATIQEYKVSVLNIVPPILSLLTSCPLVDKFDLSTLRMIYVGAARVEPKLIETVKTRLDQRALEVVQLYGMTEAGLLIFMTPKNNERIESVGLPLPGIEFKILDDSGEASNEIPGNLWLRTPCLLKSYRGIDLKPINADGWFDSGDLARIDSDGFVYIVGRTKEMIKVKGWQVSPYELEEAIKLNVKGVEDCAVIGIECVERVQKESESSSISGVRPFAFVVGESCDTNEVLRFVAENFVSYKHLAGVSLIEALPRTASGKLTRHQLEEIHKITTI</sequence>
<evidence type="ECO:0000256" key="4">
    <source>
        <dbReference type="ARBA" id="ARBA00023140"/>
    </source>
</evidence>
<dbReference type="WBParaSite" id="MBELARI_LOCUS17279">
    <property type="protein sequence ID" value="MBELARI_LOCUS17279"/>
    <property type="gene ID" value="MBELARI_LOCUS17279"/>
</dbReference>
<evidence type="ECO:0000256" key="5">
    <source>
        <dbReference type="SAM" id="MobiDB-lite"/>
    </source>
</evidence>
<feature type="region of interest" description="Disordered" evidence="5">
    <location>
        <begin position="1"/>
        <end position="31"/>
    </location>
</feature>
<dbReference type="InterPro" id="IPR042099">
    <property type="entry name" value="ANL_N_sf"/>
</dbReference>
<keyword evidence="3" id="KW-0436">Ligase</keyword>
<keyword evidence="8" id="KW-1185">Reference proteome</keyword>
<evidence type="ECO:0000313" key="9">
    <source>
        <dbReference type="WBParaSite" id="MBELARI_LOCUS17279"/>
    </source>
</evidence>
<accession>A0AAF3ET14</accession>